<dbReference type="SMART" id="SM00382">
    <property type="entry name" value="AAA"/>
    <property type="match status" value="1"/>
</dbReference>
<keyword evidence="4" id="KW-0233">DNA recombination</keyword>
<dbReference type="AlphaFoldDB" id="A0A0F9ECL7"/>
<keyword evidence="2" id="KW-0547">Nucleotide-binding</keyword>
<sequence>MGNGLEEWGKRWNKKTRTDVAFNPEAEELMPDDIPVQIEAVDAIIGGGIPRGRTTVLFGESSSGKTLLSQLIIAAAQRQGGTAMFFDIERTYDPKWFALTGVDTSPKKLVVVRPRSLEQTFDMVIDALENLRPEVIVVDSIPSLVPEAMLNAEMTDKDFRGLAARKVTEGVRKVTHFNQSTALIFINQLRVDMGVSFGNPESMPGGKGLRFWTSLLIRMRRGQWLYTKTGNKDDLEDFTSVDEKKDKKRIGFMLKLRVEKTKVSSTTWDECELKFFFDGEMDTMGSLINLAIQRGVIGAARGYYEIPGIDKKIHGLGAVEKLLKEDEELKSSIIAKLKEER</sequence>
<evidence type="ECO:0000256" key="1">
    <source>
        <dbReference type="ARBA" id="ARBA00009391"/>
    </source>
</evidence>
<keyword evidence="3" id="KW-0067">ATP-binding</keyword>
<dbReference type="PANTHER" id="PTHR45900">
    <property type="entry name" value="RECA"/>
    <property type="match status" value="1"/>
</dbReference>
<dbReference type="Pfam" id="PF00154">
    <property type="entry name" value="RecA_N"/>
    <property type="match status" value="1"/>
</dbReference>
<evidence type="ECO:0000259" key="5">
    <source>
        <dbReference type="PROSITE" id="PS50163"/>
    </source>
</evidence>
<evidence type="ECO:0000256" key="4">
    <source>
        <dbReference type="ARBA" id="ARBA00023172"/>
    </source>
</evidence>
<dbReference type="PROSITE" id="PS50163">
    <property type="entry name" value="RECA_3"/>
    <property type="match status" value="1"/>
</dbReference>
<dbReference type="InterPro" id="IPR049428">
    <property type="entry name" value="RecA-like_N"/>
</dbReference>
<protein>
    <recommendedName>
        <fullName evidence="5">RecA family profile 2 domain-containing protein</fullName>
    </recommendedName>
</protein>
<reference evidence="6" key="1">
    <citation type="journal article" date="2015" name="Nature">
        <title>Complex archaea that bridge the gap between prokaryotes and eukaryotes.</title>
        <authorList>
            <person name="Spang A."/>
            <person name="Saw J.H."/>
            <person name="Jorgensen S.L."/>
            <person name="Zaremba-Niedzwiedzka K."/>
            <person name="Martijn J."/>
            <person name="Lind A.E."/>
            <person name="van Eijk R."/>
            <person name="Schleper C."/>
            <person name="Guy L."/>
            <person name="Ettema T.J."/>
        </authorList>
    </citation>
    <scope>NUCLEOTIDE SEQUENCE</scope>
</reference>
<dbReference type="InterPro" id="IPR020587">
    <property type="entry name" value="RecA_monomer-monomer_interface"/>
</dbReference>
<comment type="caution">
    <text evidence="6">The sequence shown here is derived from an EMBL/GenBank/DDBJ whole genome shotgun (WGS) entry which is preliminary data.</text>
</comment>
<dbReference type="GO" id="GO:0005524">
    <property type="term" value="F:ATP binding"/>
    <property type="evidence" value="ECO:0007669"/>
    <property type="project" value="UniProtKB-KW"/>
</dbReference>
<dbReference type="Gene3D" id="3.40.50.300">
    <property type="entry name" value="P-loop containing nucleotide triphosphate hydrolases"/>
    <property type="match status" value="1"/>
</dbReference>
<evidence type="ECO:0000256" key="2">
    <source>
        <dbReference type="ARBA" id="ARBA00022741"/>
    </source>
</evidence>
<proteinExistence type="inferred from homology"/>
<name>A0A0F9ECL7_9ZZZZ</name>
<dbReference type="InterPro" id="IPR013765">
    <property type="entry name" value="DNA_recomb/repair_RecA"/>
</dbReference>
<comment type="similarity">
    <text evidence="1">Belongs to the RecA family.</text>
</comment>
<gene>
    <name evidence="6" type="ORF">LCGC14_2442430</name>
</gene>
<dbReference type="GO" id="GO:0003697">
    <property type="term" value="F:single-stranded DNA binding"/>
    <property type="evidence" value="ECO:0007669"/>
    <property type="project" value="InterPro"/>
</dbReference>
<evidence type="ECO:0000256" key="3">
    <source>
        <dbReference type="ARBA" id="ARBA00022840"/>
    </source>
</evidence>
<dbReference type="PANTHER" id="PTHR45900:SF1">
    <property type="entry name" value="MITOCHONDRIAL DNA REPAIR PROTEIN RECA HOMOLOG-RELATED"/>
    <property type="match status" value="1"/>
</dbReference>
<evidence type="ECO:0000313" key="6">
    <source>
        <dbReference type="EMBL" id="KKL21738.1"/>
    </source>
</evidence>
<dbReference type="GO" id="GO:0008094">
    <property type="term" value="F:ATP-dependent activity, acting on DNA"/>
    <property type="evidence" value="ECO:0007669"/>
    <property type="project" value="InterPro"/>
</dbReference>
<feature type="domain" description="RecA family profile 2" evidence="5">
    <location>
        <begin position="194"/>
        <end position="286"/>
    </location>
</feature>
<dbReference type="GO" id="GO:0006281">
    <property type="term" value="P:DNA repair"/>
    <property type="evidence" value="ECO:0007669"/>
    <property type="project" value="InterPro"/>
</dbReference>
<dbReference type="InterPro" id="IPR027417">
    <property type="entry name" value="P-loop_NTPase"/>
</dbReference>
<dbReference type="GO" id="GO:0006310">
    <property type="term" value="P:DNA recombination"/>
    <property type="evidence" value="ECO:0007669"/>
    <property type="project" value="UniProtKB-KW"/>
</dbReference>
<dbReference type="InterPro" id="IPR003593">
    <property type="entry name" value="AAA+_ATPase"/>
</dbReference>
<dbReference type="SUPFAM" id="SSF52540">
    <property type="entry name" value="P-loop containing nucleoside triphosphate hydrolases"/>
    <property type="match status" value="1"/>
</dbReference>
<accession>A0A0F9ECL7</accession>
<organism evidence="6">
    <name type="scientific">marine sediment metagenome</name>
    <dbReference type="NCBI Taxonomy" id="412755"/>
    <lineage>
        <taxon>unclassified sequences</taxon>
        <taxon>metagenomes</taxon>
        <taxon>ecological metagenomes</taxon>
    </lineage>
</organism>
<dbReference type="EMBL" id="LAZR01037617">
    <property type="protein sequence ID" value="KKL21738.1"/>
    <property type="molecule type" value="Genomic_DNA"/>
</dbReference>